<accession>A0AA86SK83</accession>
<sequence>MAFSLYSKRQRGNWVKLKAKAIRISKRFVSYSGNQSLSSLLPCWFWFLFFVTLNKTALSQAKSFTVSVPA</sequence>
<proteinExistence type="predicted"/>
<organism evidence="1 2">
    <name type="scientific">Sphenostylis stenocarpa</name>
    <dbReference type="NCBI Taxonomy" id="92480"/>
    <lineage>
        <taxon>Eukaryota</taxon>
        <taxon>Viridiplantae</taxon>
        <taxon>Streptophyta</taxon>
        <taxon>Embryophyta</taxon>
        <taxon>Tracheophyta</taxon>
        <taxon>Spermatophyta</taxon>
        <taxon>Magnoliopsida</taxon>
        <taxon>eudicotyledons</taxon>
        <taxon>Gunneridae</taxon>
        <taxon>Pentapetalae</taxon>
        <taxon>rosids</taxon>
        <taxon>fabids</taxon>
        <taxon>Fabales</taxon>
        <taxon>Fabaceae</taxon>
        <taxon>Papilionoideae</taxon>
        <taxon>50 kb inversion clade</taxon>
        <taxon>NPAAA clade</taxon>
        <taxon>indigoferoid/millettioid clade</taxon>
        <taxon>Phaseoleae</taxon>
        <taxon>Sphenostylis</taxon>
    </lineage>
</organism>
<dbReference type="Proteomes" id="UP001189624">
    <property type="component" value="Chromosome 6"/>
</dbReference>
<name>A0AA86SK83_9FABA</name>
<dbReference type="Gramene" id="rna-AYBTSS11_LOCUS19585">
    <property type="protein sequence ID" value="CAJ1963085.1"/>
    <property type="gene ID" value="gene-AYBTSS11_LOCUS19585"/>
</dbReference>
<dbReference type="AlphaFoldDB" id="A0AA86SK83"/>
<evidence type="ECO:0000313" key="1">
    <source>
        <dbReference type="EMBL" id="CAJ1963085.1"/>
    </source>
</evidence>
<dbReference type="EMBL" id="OY731403">
    <property type="protein sequence ID" value="CAJ1963085.1"/>
    <property type="molecule type" value="Genomic_DNA"/>
</dbReference>
<gene>
    <name evidence="1" type="ORF">AYBTSS11_LOCUS19585</name>
</gene>
<keyword evidence="2" id="KW-1185">Reference proteome</keyword>
<protein>
    <submittedName>
        <fullName evidence="1">Uncharacterized protein</fullName>
    </submittedName>
</protein>
<reference evidence="1" key="1">
    <citation type="submission" date="2023-10" db="EMBL/GenBank/DDBJ databases">
        <authorList>
            <person name="Domelevo Entfellner J.-B."/>
        </authorList>
    </citation>
    <scope>NUCLEOTIDE SEQUENCE</scope>
</reference>
<evidence type="ECO:0000313" key="2">
    <source>
        <dbReference type="Proteomes" id="UP001189624"/>
    </source>
</evidence>